<dbReference type="EMBL" id="JBHFEH010000030">
    <property type="protein sequence ID" value="KAL2051969.1"/>
    <property type="molecule type" value="Genomic_DNA"/>
</dbReference>
<feature type="compositionally biased region" description="Basic and acidic residues" evidence="1">
    <location>
        <begin position="55"/>
        <end position="82"/>
    </location>
</feature>
<keyword evidence="3" id="KW-1185">Reference proteome</keyword>
<comment type="caution">
    <text evidence="2">The sequence shown here is derived from an EMBL/GenBank/DDBJ whole genome shotgun (WGS) entry which is preliminary data.</text>
</comment>
<gene>
    <name evidence="2" type="ORF">ABVK25_007661</name>
</gene>
<organism evidence="2 3">
    <name type="scientific">Lepraria finkii</name>
    <dbReference type="NCBI Taxonomy" id="1340010"/>
    <lineage>
        <taxon>Eukaryota</taxon>
        <taxon>Fungi</taxon>
        <taxon>Dikarya</taxon>
        <taxon>Ascomycota</taxon>
        <taxon>Pezizomycotina</taxon>
        <taxon>Lecanoromycetes</taxon>
        <taxon>OSLEUM clade</taxon>
        <taxon>Lecanoromycetidae</taxon>
        <taxon>Lecanorales</taxon>
        <taxon>Lecanorineae</taxon>
        <taxon>Stereocaulaceae</taxon>
        <taxon>Lepraria</taxon>
    </lineage>
</organism>
<evidence type="ECO:0000313" key="2">
    <source>
        <dbReference type="EMBL" id="KAL2051969.1"/>
    </source>
</evidence>
<protein>
    <submittedName>
        <fullName evidence="2">Uncharacterized protein</fullName>
    </submittedName>
</protein>
<feature type="region of interest" description="Disordered" evidence="1">
    <location>
        <begin position="52"/>
        <end position="84"/>
    </location>
</feature>
<proteinExistence type="predicted"/>
<reference evidence="2 3" key="1">
    <citation type="submission" date="2024-09" db="EMBL/GenBank/DDBJ databases">
        <title>Rethinking Asexuality: The Enigmatic Case of Functional Sexual Genes in Lepraria (Stereocaulaceae).</title>
        <authorList>
            <person name="Doellman M."/>
            <person name="Sun Y."/>
            <person name="Barcenas-Pena A."/>
            <person name="Lumbsch H.T."/>
            <person name="Grewe F."/>
        </authorList>
    </citation>
    <scope>NUCLEOTIDE SEQUENCE [LARGE SCALE GENOMIC DNA]</scope>
    <source>
        <strain evidence="2 3">Grewe 0041</strain>
    </source>
</reference>
<evidence type="ECO:0000313" key="3">
    <source>
        <dbReference type="Proteomes" id="UP001590951"/>
    </source>
</evidence>
<sequence length="100" mass="11856">MYLRALWPFQPGFASGLEHADIKFIGIEDPLNELYINPAVGPHDDVFKRQSRSWTEYRHQKDEGGQNGDGHQDDDGDWKDYGDQEWFTEQWEDERMFQGY</sequence>
<dbReference type="Proteomes" id="UP001590951">
    <property type="component" value="Unassembled WGS sequence"/>
</dbReference>
<accession>A0ABR4B288</accession>
<evidence type="ECO:0000256" key="1">
    <source>
        <dbReference type="SAM" id="MobiDB-lite"/>
    </source>
</evidence>
<name>A0ABR4B288_9LECA</name>